<accession>A0A061RV49</accession>
<name>A0A061RV49_9CHLO</name>
<dbReference type="EMBL" id="GBEZ01011319">
    <property type="protein sequence ID" value="JAC74456.1"/>
    <property type="molecule type" value="Transcribed_RNA"/>
</dbReference>
<feature type="non-terminal residue" evidence="2">
    <location>
        <position position="1"/>
    </location>
</feature>
<feature type="chain" id="PRO_5001605991" description="Secreted protein" evidence="1">
    <location>
        <begin position="20"/>
        <end position="100"/>
    </location>
</feature>
<evidence type="ECO:0008006" key="3">
    <source>
        <dbReference type="Google" id="ProtNLM"/>
    </source>
</evidence>
<gene>
    <name evidence="2" type="ORF">TSPGSL018_25895</name>
</gene>
<feature type="non-terminal residue" evidence="2">
    <location>
        <position position="100"/>
    </location>
</feature>
<evidence type="ECO:0000256" key="1">
    <source>
        <dbReference type="SAM" id="SignalP"/>
    </source>
</evidence>
<reference evidence="2" key="1">
    <citation type="submission" date="2014-05" db="EMBL/GenBank/DDBJ databases">
        <title>The transcriptome of the halophilic microalga Tetraselmis sp. GSL018 isolated from the Great Salt Lake, Utah.</title>
        <authorList>
            <person name="Jinkerson R.E."/>
            <person name="D'Adamo S."/>
            <person name="Posewitz M.C."/>
        </authorList>
    </citation>
    <scope>NUCLEOTIDE SEQUENCE</scope>
    <source>
        <strain evidence="2">GSL018</strain>
    </source>
</reference>
<protein>
    <recommendedName>
        <fullName evidence="3">Secreted protein</fullName>
    </recommendedName>
</protein>
<dbReference type="AlphaFoldDB" id="A0A061RV49"/>
<feature type="signal peptide" evidence="1">
    <location>
        <begin position="1"/>
        <end position="19"/>
    </location>
</feature>
<evidence type="ECO:0000313" key="2">
    <source>
        <dbReference type="EMBL" id="JAC74456.1"/>
    </source>
</evidence>
<sequence length="100" mass="11739">FQMSLWFLLFAFITSYSCSDCCFNARQRIEKGSALQRIFGDSKWFREAFQRPVVCKITFCKQRAVTTATIKMTEVKERAIIFRENGLSLHVFLWDNPAEI</sequence>
<organism evidence="2">
    <name type="scientific">Tetraselmis sp. GSL018</name>
    <dbReference type="NCBI Taxonomy" id="582737"/>
    <lineage>
        <taxon>Eukaryota</taxon>
        <taxon>Viridiplantae</taxon>
        <taxon>Chlorophyta</taxon>
        <taxon>core chlorophytes</taxon>
        <taxon>Chlorodendrophyceae</taxon>
        <taxon>Chlorodendrales</taxon>
        <taxon>Chlorodendraceae</taxon>
        <taxon>Tetraselmis</taxon>
    </lineage>
</organism>
<keyword evidence="1" id="KW-0732">Signal</keyword>
<proteinExistence type="predicted"/>